<dbReference type="InterPro" id="IPR029465">
    <property type="entry name" value="ATPgrasp_TupA"/>
</dbReference>
<dbReference type="KEGG" id="pprt:ET464_16715"/>
<dbReference type="GO" id="GO:0016740">
    <property type="term" value="F:transferase activity"/>
    <property type="evidence" value="ECO:0007669"/>
    <property type="project" value="UniProtKB-KW"/>
</dbReference>
<dbReference type="RefSeq" id="WP_129442923.1">
    <property type="nucleotide sequence ID" value="NZ_CP035492.1"/>
</dbReference>
<dbReference type="AlphaFoldDB" id="A0A4P6EY74"/>
<organism evidence="1 2">
    <name type="scientific">Paenibacillus protaetiae</name>
    <dbReference type="NCBI Taxonomy" id="2509456"/>
    <lineage>
        <taxon>Bacteria</taxon>
        <taxon>Bacillati</taxon>
        <taxon>Bacillota</taxon>
        <taxon>Bacilli</taxon>
        <taxon>Bacillales</taxon>
        <taxon>Paenibacillaceae</taxon>
        <taxon>Paenibacillus</taxon>
    </lineage>
</organism>
<name>A0A4P6EY74_9BACL</name>
<gene>
    <name evidence="1" type="ORF">ET464_16715</name>
</gene>
<proteinExistence type="predicted"/>
<accession>A0A4P6EY74</accession>
<keyword evidence="2" id="KW-1185">Reference proteome</keyword>
<sequence>MKYLFLRNITGQLLNFLPNETLLKYKYKYHIGEKLNLNNPQTFNEKLQWLKLNDRRTEYVNYVDKFTVRQHVSKMIGDNYLIPLLGVYNSTDEIKWSELPDQFVLKCTHGSGCNIICQDKKKLNKDLAVKMIQKWMSKNWYWYGREWPYKHVKPRIICEKYMVDESGYELKDYKVFCFGGVPKIVQVDFNRFTNHKRNFYDTDWNYIDVSIKFSSDPTAKIGRPENLEKMLSLASNLASNFPHVRVDFYNVNGKIYFGELTFYHGSGFEKIKPKEFDYQLGKWIKLPDLNK</sequence>
<evidence type="ECO:0000313" key="1">
    <source>
        <dbReference type="EMBL" id="QAY67786.1"/>
    </source>
</evidence>
<dbReference type="Pfam" id="PF14305">
    <property type="entry name" value="ATPgrasp_TupA"/>
    <property type="match status" value="1"/>
</dbReference>
<evidence type="ECO:0000313" key="2">
    <source>
        <dbReference type="Proteomes" id="UP000293568"/>
    </source>
</evidence>
<reference evidence="1 2" key="1">
    <citation type="submission" date="2019-01" db="EMBL/GenBank/DDBJ databases">
        <title>Genome sequencing of strain FW100M-2.</title>
        <authorList>
            <person name="Heo J."/>
            <person name="Kim S.-J."/>
            <person name="Kim J.-S."/>
            <person name="Hong S.-B."/>
            <person name="Kwon S.-W."/>
        </authorList>
    </citation>
    <scope>NUCLEOTIDE SEQUENCE [LARGE SCALE GENOMIC DNA]</scope>
    <source>
        <strain evidence="1 2">FW100M-2</strain>
    </source>
</reference>
<protein>
    <submittedName>
        <fullName evidence="1">Glycosyl transferase</fullName>
    </submittedName>
</protein>
<dbReference type="EMBL" id="CP035492">
    <property type="protein sequence ID" value="QAY67786.1"/>
    <property type="molecule type" value="Genomic_DNA"/>
</dbReference>
<keyword evidence="1" id="KW-0808">Transferase</keyword>
<dbReference type="Proteomes" id="UP000293568">
    <property type="component" value="Chromosome"/>
</dbReference>
<dbReference type="OrthoDB" id="9791827at2"/>